<proteinExistence type="predicted"/>
<dbReference type="OrthoDB" id="9772751at2"/>
<dbReference type="SUPFAM" id="SSF53335">
    <property type="entry name" value="S-adenosyl-L-methionine-dependent methyltransferases"/>
    <property type="match status" value="1"/>
</dbReference>
<accession>A0A3E2W0F2</accession>
<keyword evidence="2" id="KW-0489">Methyltransferase</keyword>
<dbReference type="Proteomes" id="UP000260025">
    <property type="component" value="Unassembled WGS sequence"/>
</dbReference>
<dbReference type="AlphaFoldDB" id="A0A3E2W0F2"/>
<reference evidence="2 3" key="1">
    <citation type="submission" date="2018-08" db="EMBL/GenBank/DDBJ databases">
        <title>A genome reference for cultivated species of the human gut microbiota.</title>
        <authorList>
            <person name="Zou Y."/>
            <person name="Xue W."/>
            <person name="Luo G."/>
        </authorList>
    </citation>
    <scope>NUCLEOTIDE SEQUENCE [LARGE SCALE GENOMIC DNA]</scope>
    <source>
        <strain evidence="2 3">OF01-2LB</strain>
    </source>
</reference>
<keyword evidence="2" id="KW-0808">Transferase</keyword>
<dbReference type="InterPro" id="IPR029063">
    <property type="entry name" value="SAM-dependent_MTases_sf"/>
</dbReference>
<organism evidence="2 3">
    <name type="scientific">Clostridium innocuum</name>
    <dbReference type="NCBI Taxonomy" id="1522"/>
    <lineage>
        <taxon>Bacteria</taxon>
        <taxon>Bacillati</taxon>
        <taxon>Bacillota</taxon>
        <taxon>Clostridia</taxon>
        <taxon>Eubacteriales</taxon>
        <taxon>Clostridiaceae</taxon>
        <taxon>Clostridium</taxon>
    </lineage>
</organism>
<evidence type="ECO:0000259" key="1">
    <source>
        <dbReference type="Pfam" id="PF08241"/>
    </source>
</evidence>
<protein>
    <submittedName>
        <fullName evidence="2">Class I SAM-dependent methyltransferase</fullName>
    </submittedName>
</protein>
<dbReference type="Pfam" id="PF08241">
    <property type="entry name" value="Methyltransf_11"/>
    <property type="match status" value="1"/>
</dbReference>
<dbReference type="InterPro" id="IPR013216">
    <property type="entry name" value="Methyltransf_11"/>
</dbReference>
<feature type="domain" description="Methyltransferase type 11" evidence="1">
    <location>
        <begin position="63"/>
        <end position="160"/>
    </location>
</feature>
<name>A0A3E2W0F2_CLOIN</name>
<evidence type="ECO:0000313" key="2">
    <source>
        <dbReference type="EMBL" id="RGC16980.1"/>
    </source>
</evidence>
<comment type="caution">
    <text evidence="2">The sequence shown here is derived from an EMBL/GenBank/DDBJ whole genome shotgun (WGS) entry which is preliminary data.</text>
</comment>
<gene>
    <name evidence="2" type="ORF">DXA38_06095</name>
</gene>
<dbReference type="RefSeq" id="WP_117442442.1">
    <property type="nucleotide sequence ID" value="NZ_JAJFEN010000031.1"/>
</dbReference>
<dbReference type="EMBL" id="QVEV01000006">
    <property type="protein sequence ID" value="RGC16980.1"/>
    <property type="molecule type" value="Genomic_DNA"/>
</dbReference>
<dbReference type="PANTHER" id="PTHR42912">
    <property type="entry name" value="METHYLTRANSFERASE"/>
    <property type="match status" value="1"/>
</dbReference>
<sequence length="224" mass="25675">MKRLWFRMAQRMASGALFPCRIVSQFRRPEGFGGRLATRIMNFMNRAQYKQVLKELPLQGRILDIGFGNGKMLQRVLNKGCRSVYGTEISDSCMTAVEGKLLPSLQKGYLKLAMGRAESLPYADAYMDTVYSINTIYFWKTLDMGLHEIARILRPGGTLLLAFYEPSFMSRLPLNEYGFQLYEPMDVKAALKRNGYTSIEIHVVKKKKSYCIRAKRGDARERGK</sequence>
<dbReference type="CDD" id="cd02440">
    <property type="entry name" value="AdoMet_MTases"/>
    <property type="match status" value="1"/>
</dbReference>
<dbReference type="GO" id="GO:0032259">
    <property type="term" value="P:methylation"/>
    <property type="evidence" value="ECO:0007669"/>
    <property type="project" value="UniProtKB-KW"/>
</dbReference>
<dbReference type="GO" id="GO:0008757">
    <property type="term" value="F:S-adenosylmethionine-dependent methyltransferase activity"/>
    <property type="evidence" value="ECO:0007669"/>
    <property type="project" value="InterPro"/>
</dbReference>
<evidence type="ECO:0000313" key="3">
    <source>
        <dbReference type="Proteomes" id="UP000260025"/>
    </source>
</evidence>
<dbReference type="InterPro" id="IPR050508">
    <property type="entry name" value="Methyltransf_Superfamily"/>
</dbReference>
<dbReference type="Gene3D" id="3.40.50.150">
    <property type="entry name" value="Vaccinia Virus protein VP39"/>
    <property type="match status" value="1"/>
</dbReference>